<feature type="region of interest" description="Disordered" evidence="1">
    <location>
        <begin position="356"/>
        <end position="389"/>
    </location>
</feature>
<organism evidence="4 5">
    <name type="scientific">Isoptericola jiangsuensis</name>
    <dbReference type="NCBI Taxonomy" id="548579"/>
    <lineage>
        <taxon>Bacteria</taxon>
        <taxon>Bacillati</taxon>
        <taxon>Actinomycetota</taxon>
        <taxon>Actinomycetes</taxon>
        <taxon>Micrococcales</taxon>
        <taxon>Promicromonosporaceae</taxon>
        <taxon>Isoptericola</taxon>
    </lineage>
</organism>
<dbReference type="Proteomes" id="UP000224130">
    <property type="component" value="Unassembled WGS sequence"/>
</dbReference>
<dbReference type="PANTHER" id="PTHR24094:SF15">
    <property type="entry name" value="AMP-DEPENDENT SYNTHETASE_LIGASE DOMAIN-CONTAINING PROTEIN-RELATED"/>
    <property type="match status" value="1"/>
</dbReference>
<reference evidence="4 5" key="1">
    <citation type="submission" date="2017-10" db="EMBL/GenBank/DDBJ databases">
        <title>Sequencing the genomes of 1000 actinobacteria strains.</title>
        <authorList>
            <person name="Klenk H.-P."/>
        </authorList>
    </citation>
    <scope>NUCLEOTIDE SEQUENCE [LARGE SCALE GENOMIC DNA]</scope>
    <source>
        <strain evidence="4 5">DSM 21863</strain>
    </source>
</reference>
<feature type="transmembrane region" description="Helical" evidence="2">
    <location>
        <begin position="65"/>
        <end position="83"/>
    </location>
</feature>
<dbReference type="AlphaFoldDB" id="A0A2A9F2Z0"/>
<evidence type="ECO:0000256" key="2">
    <source>
        <dbReference type="SAM" id="Phobius"/>
    </source>
</evidence>
<proteinExistence type="predicted"/>
<keyword evidence="2" id="KW-0812">Transmembrane</keyword>
<feature type="region of interest" description="Disordered" evidence="1">
    <location>
        <begin position="85"/>
        <end position="145"/>
    </location>
</feature>
<accession>A0A2A9F2Z0</accession>
<keyword evidence="2" id="KW-1133">Transmembrane helix</keyword>
<feature type="compositionally biased region" description="Low complexity" evidence="1">
    <location>
        <begin position="356"/>
        <end position="368"/>
    </location>
</feature>
<protein>
    <submittedName>
        <fullName evidence="4">Uncharacterized protein DUF1524</fullName>
    </submittedName>
</protein>
<dbReference type="EMBL" id="PDJJ01000001">
    <property type="protein sequence ID" value="PFG44789.1"/>
    <property type="molecule type" value="Genomic_DNA"/>
</dbReference>
<dbReference type="RefSeq" id="WP_245852557.1">
    <property type="nucleotide sequence ID" value="NZ_PDJJ01000001.1"/>
</dbReference>
<sequence>MPRPRIDPRAPGFPVGVGGLVAVTLLGLVGGWPIASAFAALYVAVSAAWGILTTRTWWGPVTRPGAALTSGVAVVVLLVVGTLTSGPQAEGTPDPTDARSTAPATEPTETAAAAPSATASTSVAPSPSAPPPTPTPTPTPDTVDNAADTRTALAAVATLTVKGRAPSTGYDRDLFGPAWADVDLNGCDTRNDVLQRDLVDLEIRPGTGGCTVETGTFHDPYTGATLDFARGWDTSILVQVDHVVALADAWQKGAQQWTPTTRQVFANDPLNLFASDGAANQAKGAGDTATWLPPNKAFRCEYVARQVAVKTLYRLSVTAAERDAMERVLTTCPDEPLPRGGLVQPGTLQPVAGVTADATDSTGSSTGSDRADDAPSSTTGGEPGCPVKGNVAGDGELIYHVPGGQFYAVTNPEQCFDTPADAARAGYRASKR</sequence>
<gene>
    <name evidence="4" type="ORF">ATJ88_3526</name>
</gene>
<feature type="compositionally biased region" description="Pro residues" evidence="1">
    <location>
        <begin position="127"/>
        <end position="139"/>
    </location>
</feature>
<comment type="caution">
    <text evidence="4">The sequence shown here is derived from an EMBL/GenBank/DDBJ whole genome shotgun (WGS) entry which is preliminary data.</text>
</comment>
<evidence type="ECO:0000259" key="3">
    <source>
        <dbReference type="Pfam" id="PF07510"/>
    </source>
</evidence>
<feature type="transmembrane region" description="Helical" evidence="2">
    <location>
        <begin position="38"/>
        <end position="58"/>
    </location>
</feature>
<dbReference type="InterPro" id="IPR011089">
    <property type="entry name" value="GmrSD_C"/>
</dbReference>
<feature type="domain" description="GmrSD restriction endonucleases C-terminal" evidence="3">
    <location>
        <begin position="188"/>
        <end position="325"/>
    </location>
</feature>
<name>A0A2A9F2Z0_9MICO</name>
<feature type="compositionally biased region" description="Low complexity" evidence="1">
    <location>
        <begin position="100"/>
        <end position="126"/>
    </location>
</feature>
<feature type="transmembrane region" description="Helical" evidence="2">
    <location>
        <begin position="12"/>
        <end position="32"/>
    </location>
</feature>
<dbReference type="Pfam" id="PF07510">
    <property type="entry name" value="GmrSD_C"/>
    <property type="match status" value="1"/>
</dbReference>
<evidence type="ECO:0000313" key="4">
    <source>
        <dbReference type="EMBL" id="PFG44789.1"/>
    </source>
</evidence>
<evidence type="ECO:0000313" key="5">
    <source>
        <dbReference type="Proteomes" id="UP000224130"/>
    </source>
</evidence>
<keyword evidence="2" id="KW-0472">Membrane</keyword>
<keyword evidence="5" id="KW-1185">Reference proteome</keyword>
<evidence type="ECO:0000256" key="1">
    <source>
        <dbReference type="SAM" id="MobiDB-lite"/>
    </source>
</evidence>
<dbReference type="PANTHER" id="PTHR24094">
    <property type="entry name" value="SECRETED PROTEIN"/>
    <property type="match status" value="1"/>
</dbReference>